<dbReference type="EMBL" id="CP032101">
    <property type="protein sequence ID" value="AXX86757.1"/>
    <property type="molecule type" value="Genomic_DNA"/>
</dbReference>
<reference evidence="1 4" key="3">
    <citation type="submission" date="2018-08" db="EMBL/GenBank/DDBJ databases">
        <title>Complete genome of the Arcobacter marinus type strain JCM 15502.</title>
        <authorList>
            <person name="Miller W.G."/>
            <person name="Yee E."/>
            <person name="Huynh S."/>
            <person name="Parker C.T."/>
        </authorList>
    </citation>
    <scope>NUCLEOTIDE SEQUENCE [LARGE SCALE GENOMIC DNA]</scope>
    <source>
        <strain evidence="1 4">JCM 15502</strain>
    </source>
</reference>
<organism evidence="1 4">
    <name type="scientific">Malaciobacter marinus</name>
    <dbReference type="NCBI Taxonomy" id="505249"/>
    <lineage>
        <taxon>Bacteria</taxon>
        <taxon>Pseudomonadati</taxon>
        <taxon>Campylobacterota</taxon>
        <taxon>Epsilonproteobacteria</taxon>
        <taxon>Campylobacterales</taxon>
        <taxon>Arcobacteraceae</taxon>
        <taxon>Malaciobacter</taxon>
    </lineage>
</organism>
<evidence type="ECO:0000313" key="2">
    <source>
        <dbReference type="EMBL" id="PHO15960.1"/>
    </source>
</evidence>
<keyword evidence="3" id="KW-1185">Reference proteome</keyword>
<dbReference type="Pfam" id="PF13711">
    <property type="entry name" value="DUF4160"/>
    <property type="match status" value="1"/>
</dbReference>
<evidence type="ECO:0000313" key="1">
    <source>
        <dbReference type="EMBL" id="AXX86757.1"/>
    </source>
</evidence>
<sequence>MEICKLSFSKLENIGKSYLFNQNKINSFEKFEIQLNQFLNSGAYIYNNNFINTKHLITTLNNIKIEIYSNEHPPPHFHVKTNNCRASLSIEDCSILENSGFSKKVIKNIQDWFKHSKIDLIRVWNETRPSDCAVGKIRI</sequence>
<proteinExistence type="predicted"/>
<evidence type="ECO:0000313" key="4">
    <source>
        <dbReference type="Proteomes" id="UP000264693"/>
    </source>
</evidence>
<gene>
    <name evidence="1" type="ORF">AMRN_1006</name>
    <name evidence="2" type="ORF">CPH92_04150</name>
</gene>
<dbReference type="EMBL" id="NXAO01000016">
    <property type="protein sequence ID" value="PHO15960.1"/>
    <property type="molecule type" value="Genomic_DNA"/>
</dbReference>
<accession>A0A347TJH9</accession>
<dbReference type="InterPro" id="IPR025427">
    <property type="entry name" value="DUF4160"/>
</dbReference>
<dbReference type="Proteomes" id="UP000264693">
    <property type="component" value="Chromosome"/>
</dbReference>
<protein>
    <submittedName>
        <fullName evidence="1">DUF4160 domain-containing protein</fullName>
    </submittedName>
</protein>
<dbReference type="Proteomes" id="UP000224740">
    <property type="component" value="Unassembled WGS sequence"/>
</dbReference>
<reference evidence="2" key="2">
    <citation type="submission" date="2017-09" db="EMBL/GenBank/DDBJ databases">
        <authorList>
            <person name="Perez-Cataluna A."/>
            <person name="Figueras M.J."/>
            <person name="Salas-Masso N."/>
        </authorList>
    </citation>
    <scope>NUCLEOTIDE SEQUENCE</scope>
    <source>
        <strain evidence="2">CECT 7727</strain>
    </source>
</reference>
<dbReference type="KEGG" id="amar:AMRN_1006"/>
<evidence type="ECO:0000313" key="3">
    <source>
        <dbReference type="Proteomes" id="UP000224740"/>
    </source>
</evidence>
<name>A0A347TJH9_9BACT</name>
<dbReference type="AlphaFoldDB" id="A0A347TJH9"/>
<dbReference type="RefSeq" id="WP_099310515.1">
    <property type="nucleotide sequence ID" value="NZ_CP032101.1"/>
</dbReference>
<reference evidence="3" key="1">
    <citation type="submission" date="2017-09" db="EMBL/GenBank/DDBJ databases">
        <title>Arcobacter canalis sp. nov., a new species isolated from a water canal contaminated with urban sewage.</title>
        <authorList>
            <person name="Perez-Cataluna A."/>
            <person name="Salas-Masso N."/>
            <person name="Figueras M.J."/>
        </authorList>
    </citation>
    <scope>NUCLEOTIDE SEQUENCE [LARGE SCALE GENOMIC DNA]</scope>
    <source>
        <strain evidence="3">CECT 7727</strain>
    </source>
</reference>